<sequence length="55" mass="6491">MRWRQCDNTMATMRYDDGDIAMIPRRQYDMTIALSPPYYRTAALYCRTVALSSSY</sequence>
<comment type="caution">
    <text evidence="1">The sequence shown here is derived from an EMBL/GenBank/DDBJ whole genome shotgun (WGS) entry which is preliminary data.</text>
</comment>
<dbReference type="Proteomes" id="UP000828390">
    <property type="component" value="Unassembled WGS sequence"/>
</dbReference>
<gene>
    <name evidence="1" type="ORF">DPMN_126502</name>
</gene>
<proteinExistence type="predicted"/>
<dbReference type="AlphaFoldDB" id="A0A9D4JUI9"/>
<keyword evidence="2" id="KW-1185">Reference proteome</keyword>
<accession>A0A9D4JUI9</accession>
<reference evidence="1" key="1">
    <citation type="journal article" date="2019" name="bioRxiv">
        <title>The Genome of the Zebra Mussel, Dreissena polymorpha: A Resource for Invasive Species Research.</title>
        <authorList>
            <person name="McCartney M.A."/>
            <person name="Auch B."/>
            <person name="Kono T."/>
            <person name="Mallez S."/>
            <person name="Zhang Y."/>
            <person name="Obille A."/>
            <person name="Becker A."/>
            <person name="Abrahante J.E."/>
            <person name="Garbe J."/>
            <person name="Badalamenti J.P."/>
            <person name="Herman A."/>
            <person name="Mangelson H."/>
            <person name="Liachko I."/>
            <person name="Sullivan S."/>
            <person name="Sone E.D."/>
            <person name="Koren S."/>
            <person name="Silverstein K.A.T."/>
            <person name="Beckman K.B."/>
            <person name="Gohl D.M."/>
        </authorList>
    </citation>
    <scope>NUCLEOTIDE SEQUENCE</scope>
    <source>
        <strain evidence="1">Duluth1</strain>
        <tissue evidence="1">Whole animal</tissue>
    </source>
</reference>
<protein>
    <submittedName>
        <fullName evidence="1">Uncharacterized protein</fullName>
    </submittedName>
</protein>
<reference evidence="1" key="2">
    <citation type="submission" date="2020-11" db="EMBL/GenBank/DDBJ databases">
        <authorList>
            <person name="McCartney M.A."/>
            <person name="Auch B."/>
            <person name="Kono T."/>
            <person name="Mallez S."/>
            <person name="Becker A."/>
            <person name="Gohl D.M."/>
            <person name="Silverstein K.A.T."/>
            <person name="Koren S."/>
            <person name="Bechman K.B."/>
            <person name="Herman A."/>
            <person name="Abrahante J.E."/>
            <person name="Garbe J."/>
        </authorList>
    </citation>
    <scope>NUCLEOTIDE SEQUENCE</scope>
    <source>
        <strain evidence="1">Duluth1</strain>
        <tissue evidence="1">Whole animal</tissue>
    </source>
</reference>
<evidence type="ECO:0000313" key="2">
    <source>
        <dbReference type="Proteomes" id="UP000828390"/>
    </source>
</evidence>
<name>A0A9D4JUI9_DREPO</name>
<dbReference type="EMBL" id="JAIWYP010000005">
    <property type="protein sequence ID" value="KAH3824661.1"/>
    <property type="molecule type" value="Genomic_DNA"/>
</dbReference>
<evidence type="ECO:0000313" key="1">
    <source>
        <dbReference type="EMBL" id="KAH3824661.1"/>
    </source>
</evidence>
<organism evidence="1 2">
    <name type="scientific">Dreissena polymorpha</name>
    <name type="common">Zebra mussel</name>
    <name type="synonym">Mytilus polymorpha</name>
    <dbReference type="NCBI Taxonomy" id="45954"/>
    <lineage>
        <taxon>Eukaryota</taxon>
        <taxon>Metazoa</taxon>
        <taxon>Spiralia</taxon>
        <taxon>Lophotrochozoa</taxon>
        <taxon>Mollusca</taxon>
        <taxon>Bivalvia</taxon>
        <taxon>Autobranchia</taxon>
        <taxon>Heteroconchia</taxon>
        <taxon>Euheterodonta</taxon>
        <taxon>Imparidentia</taxon>
        <taxon>Neoheterodontei</taxon>
        <taxon>Myida</taxon>
        <taxon>Dreissenoidea</taxon>
        <taxon>Dreissenidae</taxon>
        <taxon>Dreissena</taxon>
    </lineage>
</organism>